<dbReference type="PROSITE" id="PS51379">
    <property type="entry name" value="4FE4S_FER_2"/>
    <property type="match status" value="1"/>
</dbReference>
<name>A0A9D1DE63_9FIRM</name>
<dbReference type="Gene3D" id="3.20.20.100">
    <property type="entry name" value="NADP-dependent oxidoreductase domain"/>
    <property type="match status" value="1"/>
</dbReference>
<dbReference type="Gene3D" id="1.10.1060.10">
    <property type="entry name" value="Alpha-helical ferredoxin"/>
    <property type="match status" value="1"/>
</dbReference>
<dbReference type="SUPFAM" id="SSF46548">
    <property type="entry name" value="alpha-helical ferredoxin"/>
    <property type="match status" value="1"/>
</dbReference>
<dbReference type="Proteomes" id="UP000824242">
    <property type="component" value="Unassembled WGS sequence"/>
</dbReference>
<dbReference type="InterPro" id="IPR017896">
    <property type="entry name" value="4Fe4S_Fe-S-bd"/>
</dbReference>
<dbReference type="GO" id="GO:0051536">
    <property type="term" value="F:iron-sulfur cluster binding"/>
    <property type="evidence" value="ECO:0007669"/>
    <property type="project" value="UniProtKB-KW"/>
</dbReference>
<evidence type="ECO:0000259" key="4">
    <source>
        <dbReference type="PROSITE" id="PS51379"/>
    </source>
</evidence>
<evidence type="ECO:0000313" key="5">
    <source>
        <dbReference type="EMBL" id="HIR47025.1"/>
    </source>
</evidence>
<dbReference type="AlphaFoldDB" id="A0A9D1DE63"/>
<accession>A0A9D1DE63</accession>
<evidence type="ECO:0000256" key="1">
    <source>
        <dbReference type="ARBA" id="ARBA00022723"/>
    </source>
</evidence>
<proteinExistence type="predicted"/>
<evidence type="ECO:0000313" key="6">
    <source>
        <dbReference type="Proteomes" id="UP000824242"/>
    </source>
</evidence>
<dbReference type="SUPFAM" id="SSF51430">
    <property type="entry name" value="NAD(P)-linked oxidoreductase"/>
    <property type="match status" value="1"/>
</dbReference>
<keyword evidence="2" id="KW-0408">Iron</keyword>
<dbReference type="InterPro" id="IPR017900">
    <property type="entry name" value="4Fe4S_Fe_S_CS"/>
</dbReference>
<comment type="caution">
    <text evidence="5">The sequence shown here is derived from an EMBL/GenBank/DDBJ whole genome shotgun (WGS) entry which is preliminary data.</text>
</comment>
<dbReference type="InterPro" id="IPR023210">
    <property type="entry name" value="NADP_OxRdtase_dom"/>
</dbReference>
<dbReference type="InterPro" id="IPR036812">
    <property type="entry name" value="NAD(P)_OxRdtase_dom_sf"/>
</dbReference>
<evidence type="ECO:0000256" key="3">
    <source>
        <dbReference type="ARBA" id="ARBA00023014"/>
    </source>
</evidence>
<dbReference type="CDD" id="cd19096">
    <property type="entry name" value="AKR_Fe-S_oxidoreductase"/>
    <property type="match status" value="1"/>
</dbReference>
<dbReference type="Pfam" id="PF13187">
    <property type="entry name" value="Fer4_9"/>
    <property type="match status" value="1"/>
</dbReference>
<protein>
    <submittedName>
        <fullName evidence="5">Aldo/keto reductase</fullName>
    </submittedName>
</protein>
<sequence length="377" mass="42529">MIYRNFQDLKLSALGMGTMRLPVIGGDDSCVDQEAVNQMTACAIQSGINYFDTAWGYHSGQSELAIGRALASYPRESFYLADKFPGYDLSNMGKVKEIFEKQLEKCGVEYFDFYLFHNVCELNINQYLDRSYGTYAYLLEQKKNGRIRHLGFSAHGSCEVIERFLDAYGESMEFCQLQINYLDWEFQEARKKVELLRKHNIPVWVMEPLRGGSLASLKPEHESRLRALRPTESIPAWAFRFLQSIPDVTVTLSGMSNLEQLKQNIATFETDQPLNETEMSTLLSIAEEKVKKIALPCTACRYCTSHCPQGLDIPALLALYNEHAFSNGGFIAPMAVSAIDEDKRPNACIGCRSCEAVCPQQIKISEAMADFSKMLGL</sequence>
<organism evidence="5 6">
    <name type="scientific">Candidatus Caccousia avicola</name>
    <dbReference type="NCBI Taxonomy" id="2840721"/>
    <lineage>
        <taxon>Bacteria</taxon>
        <taxon>Bacillati</taxon>
        <taxon>Bacillota</taxon>
        <taxon>Clostridia</taxon>
        <taxon>Eubacteriales</taxon>
        <taxon>Oscillospiraceae</taxon>
        <taxon>Oscillospiraceae incertae sedis</taxon>
        <taxon>Candidatus Caccousia</taxon>
    </lineage>
</organism>
<dbReference type="PANTHER" id="PTHR43312">
    <property type="entry name" value="D-THREO-ALDOSE 1-DEHYDROGENASE"/>
    <property type="match status" value="1"/>
</dbReference>
<dbReference type="Pfam" id="PF00248">
    <property type="entry name" value="Aldo_ket_red"/>
    <property type="match status" value="1"/>
</dbReference>
<feature type="domain" description="4Fe-4S ferredoxin-type" evidence="4">
    <location>
        <begin position="334"/>
        <end position="367"/>
    </location>
</feature>
<keyword evidence="1" id="KW-0479">Metal-binding</keyword>
<keyword evidence="3" id="KW-0411">Iron-sulfur</keyword>
<evidence type="ECO:0000256" key="2">
    <source>
        <dbReference type="ARBA" id="ARBA00023004"/>
    </source>
</evidence>
<gene>
    <name evidence="5" type="ORF">IAB89_05115</name>
</gene>
<dbReference type="InterPro" id="IPR053135">
    <property type="entry name" value="AKR2_Oxidoreductase"/>
</dbReference>
<dbReference type="PANTHER" id="PTHR43312:SF2">
    <property type="entry name" value="OXIDOREDUCTASE"/>
    <property type="match status" value="1"/>
</dbReference>
<reference evidence="5" key="1">
    <citation type="submission" date="2020-10" db="EMBL/GenBank/DDBJ databases">
        <authorList>
            <person name="Gilroy R."/>
        </authorList>
    </citation>
    <scope>NUCLEOTIDE SEQUENCE</scope>
    <source>
        <strain evidence="5">ChiSxjej1B13-7958</strain>
    </source>
</reference>
<reference evidence="5" key="2">
    <citation type="journal article" date="2021" name="PeerJ">
        <title>Extensive microbial diversity within the chicken gut microbiome revealed by metagenomics and culture.</title>
        <authorList>
            <person name="Gilroy R."/>
            <person name="Ravi A."/>
            <person name="Getino M."/>
            <person name="Pursley I."/>
            <person name="Horton D.L."/>
            <person name="Alikhan N.F."/>
            <person name="Baker D."/>
            <person name="Gharbi K."/>
            <person name="Hall N."/>
            <person name="Watson M."/>
            <person name="Adriaenssens E.M."/>
            <person name="Foster-Nyarko E."/>
            <person name="Jarju S."/>
            <person name="Secka A."/>
            <person name="Antonio M."/>
            <person name="Oren A."/>
            <person name="Chaudhuri R.R."/>
            <person name="La Ragione R."/>
            <person name="Hildebrand F."/>
            <person name="Pallen M.J."/>
        </authorList>
    </citation>
    <scope>NUCLEOTIDE SEQUENCE</scope>
    <source>
        <strain evidence="5">ChiSxjej1B13-7958</strain>
    </source>
</reference>
<dbReference type="GO" id="GO:0046872">
    <property type="term" value="F:metal ion binding"/>
    <property type="evidence" value="ECO:0007669"/>
    <property type="project" value="UniProtKB-KW"/>
</dbReference>
<dbReference type="InterPro" id="IPR009051">
    <property type="entry name" value="Helical_ferredxn"/>
</dbReference>
<dbReference type="EMBL" id="DVGZ01000052">
    <property type="protein sequence ID" value="HIR47025.1"/>
    <property type="molecule type" value="Genomic_DNA"/>
</dbReference>
<dbReference type="PROSITE" id="PS00198">
    <property type="entry name" value="4FE4S_FER_1"/>
    <property type="match status" value="1"/>
</dbReference>